<evidence type="ECO:0000313" key="2">
    <source>
        <dbReference type="EMBL" id="PKI65924.1"/>
    </source>
</evidence>
<sequence>MTRFPETNVVCTRHPMGRGRDKKRFSHGTTLYFLPHIPLHNRLMHCLLCHPSQGHIDHRRIAMREFMLPREVVSDPFLILQRRRCMRMRYPLTKLKMQTIERIAQYRCNCLPRTFSGFRSMHHPRGMHYNRGIHQQSLLRTVISFWDTQHAVFNFQGTELASTVKEYEALIQRPMHTRDIVVPNQYATIQNRLAVLLGLRGEDIRSELQYGWEHGIRTEWLIDFIHILALRATGESHQCDACYRFIMLIFGTILFPHASDLIDGALAQVVLQVIWFLAYIRPFSLSHPFSYITDERSLITRLLHVFQPFEHNYTDWRIFPPKRIALITGSCGQTLQLRSQRGFYEFEKLDA</sequence>
<comment type="caution">
    <text evidence="2">The sequence shown here is derived from an EMBL/GenBank/DDBJ whole genome shotgun (WGS) entry which is preliminary data.</text>
</comment>
<name>A0A2I0KBL5_PUNGR</name>
<dbReference type="Pfam" id="PF24924">
    <property type="entry name" value="DUF7745"/>
    <property type="match status" value="1"/>
</dbReference>
<reference evidence="2 3" key="1">
    <citation type="submission" date="2017-11" db="EMBL/GenBank/DDBJ databases">
        <title>De-novo sequencing of pomegranate (Punica granatum L.) genome.</title>
        <authorList>
            <person name="Akparov Z."/>
            <person name="Amiraslanov A."/>
            <person name="Hajiyeva S."/>
            <person name="Abbasov M."/>
            <person name="Kaur K."/>
            <person name="Hamwieh A."/>
            <person name="Solovyev V."/>
            <person name="Salamov A."/>
            <person name="Braich B."/>
            <person name="Kosarev P."/>
            <person name="Mahmoud A."/>
            <person name="Hajiyev E."/>
            <person name="Babayeva S."/>
            <person name="Izzatullayeva V."/>
            <person name="Mammadov A."/>
            <person name="Mammadov A."/>
            <person name="Sharifova S."/>
            <person name="Ojaghi J."/>
            <person name="Eynullazada K."/>
            <person name="Bayramov B."/>
            <person name="Abdulazimova A."/>
            <person name="Shahmuradov I."/>
        </authorList>
    </citation>
    <scope>NUCLEOTIDE SEQUENCE [LARGE SCALE GENOMIC DNA]</scope>
    <source>
        <strain evidence="3">cv. AG2017</strain>
        <tissue evidence="2">Leaf</tissue>
    </source>
</reference>
<evidence type="ECO:0000313" key="3">
    <source>
        <dbReference type="Proteomes" id="UP000233551"/>
    </source>
</evidence>
<evidence type="ECO:0000259" key="1">
    <source>
        <dbReference type="Pfam" id="PF24924"/>
    </source>
</evidence>
<feature type="domain" description="DUF7745" evidence="1">
    <location>
        <begin position="135"/>
        <end position="271"/>
    </location>
</feature>
<dbReference type="AlphaFoldDB" id="A0A2I0KBL5"/>
<gene>
    <name evidence="2" type="ORF">CRG98_013683</name>
</gene>
<organism evidence="2 3">
    <name type="scientific">Punica granatum</name>
    <name type="common">Pomegranate</name>
    <dbReference type="NCBI Taxonomy" id="22663"/>
    <lineage>
        <taxon>Eukaryota</taxon>
        <taxon>Viridiplantae</taxon>
        <taxon>Streptophyta</taxon>
        <taxon>Embryophyta</taxon>
        <taxon>Tracheophyta</taxon>
        <taxon>Spermatophyta</taxon>
        <taxon>Magnoliopsida</taxon>
        <taxon>eudicotyledons</taxon>
        <taxon>Gunneridae</taxon>
        <taxon>Pentapetalae</taxon>
        <taxon>rosids</taxon>
        <taxon>malvids</taxon>
        <taxon>Myrtales</taxon>
        <taxon>Lythraceae</taxon>
        <taxon>Punica</taxon>
    </lineage>
</organism>
<protein>
    <recommendedName>
        <fullName evidence="1">DUF7745 domain-containing protein</fullName>
    </recommendedName>
</protein>
<proteinExistence type="predicted"/>
<dbReference type="Proteomes" id="UP000233551">
    <property type="component" value="Unassembled WGS sequence"/>
</dbReference>
<keyword evidence="3" id="KW-1185">Reference proteome</keyword>
<dbReference type="InterPro" id="IPR056647">
    <property type="entry name" value="DUF7745"/>
</dbReference>
<accession>A0A2I0KBL5</accession>
<dbReference type="EMBL" id="PGOL01000703">
    <property type="protein sequence ID" value="PKI65924.1"/>
    <property type="molecule type" value="Genomic_DNA"/>
</dbReference>